<protein>
    <recommendedName>
        <fullName evidence="3">Shikimate kinase</fullName>
    </recommendedName>
</protein>
<proteinExistence type="predicted"/>
<evidence type="ECO:0000313" key="1">
    <source>
        <dbReference type="EMBL" id="MSS83920.1"/>
    </source>
</evidence>
<dbReference type="AlphaFoldDB" id="A0A6N7VSI6"/>
<evidence type="ECO:0000313" key="2">
    <source>
        <dbReference type="Proteomes" id="UP000470875"/>
    </source>
</evidence>
<organism evidence="1 2">
    <name type="scientific">Scrofimicrobium canadense</name>
    <dbReference type="NCBI Taxonomy" id="2652290"/>
    <lineage>
        <taxon>Bacteria</taxon>
        <taxon>Bacillati</taxon>
        <taxon>Actinomycetota</taxon>
        <taxon>Actinomycetes</taxon>
        <taxon>Actinomycetales</taxon>
        <taxon>Actinomycetaceae</taxon>
        <taxon>Scrofimicrobium</taxon>
    </lineage>
</organism>
<dbReference type="PRINTS" id="PR01100">
    <property type="entry name" value="SHIKIMTKNASE"/>
</dbReference>
<dbReference type="RefSeq" id="WP_154543809.1">
    <property type="nucleotide sequence ID" value="NZ_VULO01000004.1"/>
</dbReference>
<gene>
    <name evidence="1" type="ORF">FYJ24_03905</name>
</gene>
<dbReference type="InterPro" id="IPR027417">
    <property type="entry name" value="P-loop_NTPase"/>
</dbReference>
<sequence>MPEVILVGASGAGRTSVGQSLAKVLDCSFVETEDLLETPLDDLLYEDPIHAKEHIISVAHRQLVMPGIMSLLPSAAADPSLLEAIASESIALVHLEAPITELAKRSNLNAPRTAALGTPRALFAAQVRALTEAVKNAGAVSFSTENEKPEVVAAKIVSRFALQ</sequence>
<evidence type="ECO:0008006" key="3">
    <source>
        <dbReference type="Google" id="ProtNLM"/>
    </source>
</evidence>
<accession>A0A6N7VSI6</accession>
<keyword evidence="2" id="KW-1185">Reference proteome</keyword>
<name>A0A6N7VSI6_9ACTO</name>
<dbReference type="SUPFAM" id="SSF52540">
    <property type="entry name" value="P-loop containing nucleoside triphosphate hydrolases"/>
    <property type="match status" value="1"/>
</dbReference>
<dbReference type="Proteomes" id="UP000470875">
    <property type="component" value="Unassembled WGS sequence"/>
</dbReference>
<reference evidence="1 2" key="1">
    <citation type="submission" date="2019-08" db="EMBL/GenBank/DDBJ databases">
        <title>In-depth cultivation of the pig gut microbiome towards novel bacterial diversity and tailored functional studies.</title>
        <authorList>
            <person name="Wylensek D."/>
            <person name="Hitch T.C.A."/>
            <person name="Clavel T."/>
        </authorList>
    </citation>
    <scope>NUCLEOTIDE SEQUENCE [LARGE SCALE GENOMIC DNA]</scope>
    <source>
        <strain evidence="1 2">WB03_NA08</strain>
    </source>
</reference>
<dbReference type="EMBL" id="VULO01000004">
    <property type="protein sequence ID" value="MSS83920.1"/>
    <property type="molecule type" value="Genomic_DNA"/>
</dbReference>
<dbReference type="Gene3D" id="3.40.50.300">
    <property type="entry name" value="P-loop containing nucleotide triphosphate hydrolases"/>
    <property type="match status" value="1"/>
</dbReference>
<comment type="caution">
    <text evidence="1">The sequence shown here is derived from an EMBL/GenBank/DDBJ whole genome shotgun (WGS) entry which is preliminary data.</text>
</comment>